<protein>
    <recommendedName>
        <fullName evidence="3">Baseplate J-like protein</fullName>
    </recommendedName>
</protein>
<comment type="caution">
    <text evidence="1">The sequence shown here is derived from an EMBL/GenBank/DDBJ whole genome shotgun (WGS) entry which is preliminary data.</text>
</comment>
<reference evidence="1" key="2">
    <citation type="submission" date="2020-09" db="EMBL/GenBank/DDBJ databases">
        <authorList>
            <person name="Sun Q."/>
            <person name="Zhou Y."/>
        </authorList>
    </citation>
    <scope>NUCLEOTIDE SEQUENCE</scope>
    <source>
        <strain evidence="1">CGMCC 1.15966</strain>
    </source>
</reference>
<dbReference type="EMBL" id="BMKM01000003">
    <property type="protein sequence ID" value="GGE20056.1"/>
    <property type="molecule type" value="Genomic_DNA"/>
</dbReference>
<dbReference type="Proteomes" id="UP000614460">
    <property type="component" value="Unassembled WGS sequence"/>
</dbReference>
<sequence length="1463" mass="166762">MDDLLSSSAQIDARKLADLLDYFEKLSRHINYYDTQLNVSDWQPFFHNNLPFTVTSIIKYDTQKIREKLGFYQFLFEKDPSKVSLQLIFNYVFQAIIKPINLWTLKLSESELPISLSLNKLVKDKLSDSLKLFIIQINSAVKWLQNKPLNLMSFIDNPSWNLDLNNLFSIQNWESFEETGKTKRERRIYLKNQIIAIAESFLSVIDISKGSAEESLESSFLPLQEEFKEKLSPHLALLFTFLKLFKHVQNDLNSFTKKHLDFFYKEVLLLKSKSAQPDKVHLIFELQNQVQSYLLEQGLLVKDSKDANKVEIQFSLNNQIVVNRAKIVDKRTLFLNNQESNKKLYLEGVYMASNATMADGLEKPFPADQIASWSTLGSALSKYIDPENKFVRANQRARIGFILASDVLFLQEGMRKINIKLACQINENCTDTAIANQFYEQVKTVINDRFYPINRDLIALAIKKGISKNLKEKLESVLRDDNPLSKQTSCYHFLDKQLFEKVISEGEYHELISNAADIKLLKDIFKPIKAFNISFSGPKSWIDPINAVQISLSPINSNGEFEITISAVLTEAEESIVAYDNEILKEGIISKSPVVRVLLDERVKIPVEPSVINDKLFCLREQIESIQYLSLYHFFRSIRLTNSTSTKIDVSVCGLKNIIVQNSESLQNVKAPIYPFGVRPEVIDFDIKNPPSDNVNTSLNLIGPDFYIGSQELFCKKWNDIHVKFNWKDRPFSFRDYYKGYLKDGAEFGLDENKFLINLSILENGKWVKENAHTSASLSTHQAIIQGKTYHNRRLFDPYNSTNCDGENVFSQSIYLNKDFFTLNQRFVSPDPLIEQYESGLRNGFLKINLQVQDFCHKVYSYVLARQMMALGKLPDSKLEDAIYYHPSAGLIVFSTATILADLDIAKNISIQVADKVNNPSSGIISKIGVFGNPIDVSPADDIRGTVYEPVFGHWNNRNLTGDVVNLQDKISLIREIIIKNDKVQAIIPNEPWTPIISKLELDYSATAEMQDIEIVHLYPFSGTYKKEQFKNGTSLFPSFCDEGTLFLGIKDLIPGSNLNILFQLAEATADSEAERQALEWHYLENNVWKDLRNGFEILDDDTHGLTTSGIIKFAIPGNISADNSVLPEGLFWIKASVPKNSRSISETIGIHCQAVQATFTNNAENDKLRLNQGLPAGSIAKLLNADAAVKSVSQPYDSFGGRIPEEEGHFYIRISELLKHKGRAIQKFDYERIALEAFPELFKVKCINHSFALDARIYENDIPMAPGYIILAVIPDLNKLKASQLFEPKVPVSLLENIQRYFQQCSSPFVRLKIMNPRYEAVHFCIHVKLLKGMDEAFFQEKLKQDLREFLAPWAIGQYDKLTFGQCIYRSDIVGFLESRNYLDYILGIKMQHEIDNSELTPVSNSSAKVVCPISPRSILIAGNIDVKIDQQDCERWASDKEAIPCNNIPVPIENYCKNMNA</sequence>
<keyword evidence="2" id="KW-1185">Reference proteome</keyword>
<proteinExistence type="predicted"/>
<organism evidence="1 2">
    <name type="scientific">Sphingobacterium cellulitidis</name>
    <dbReference type="NCBI Taxonomy" id="1768011"/>
    <lineage>
        <taxon>Bacteria</taxon>
        <taxon>Pseudomonadati</taxon>
        <taxon>Bacteroidota</taxon>
        <taxon>Sphingobacteriia</taxon>
        <taxon>Sphingobacteriales</taxon>
        <taxon>Sphingobacteriaceae</taxon>
        <taxon>Sphingobacterium</taxon>
    </lineage>
</organism>
<reference evidence="1" key="1">
    <citation type="journal article" date="2014" name="Int. J. Syst. Evol. Microbiol.">
        <title>Complete genome sequence of Corynebacterium casei LMG S-19264T (=DSM 44701T), isolated from a smear-ripened cheese.</title>
        <authorList>
            <consortium name="US DOE Joint Genome Institute (JGI-PGF)"/>
            <person name="Walter F."/>
            <person name="Albersmeier A."/>
            <person name="Kalinowski J."/>
            <person name="Ruckert C."/>
        </authorList>
    </citation>
    <scope>NUCLEOTIDE SEQUENCE</scope>
    <source>
        <strain evidence="1">CGMCC 1.15966</strain>
    </source>
</reference>
<accession>A0A8H9KU88</accession>
<evidence type="ECO:0008006" key="3">
    <source>
        <dbReference type="Google" id="ProtNLM"/>
    </source>
</evidence>
<evidence type="ECO:0000313" key="1">
    <source>
        <dbReference type="EMBL" id="GGE20056.1"/>
    </source>
</evidence>
<gene>
    <name evidence="1" type="ORF">GCM10011516_17160</name>
</gene>
<evidence type="ECO:0000313" key="2">
    <source>
        <dbReference type="Proteomes" id="UP000614460"/>
    </source>
</evidence>
<name>A0A8H9KU88_9SPHI</name>